<dbReference type="Proteomes" id="UP000193218">
    <property type="component" value="Unassembled WGS sequence"/>
</dbReference>
<comment type="caution">
    <text evidence="2">The sequence shown here is derived from an EMBL/GenBank/DDBJ whole genome shotgun (WGS) entry which is preliminary data.</text>
</comment>
<evidence type="ECO:0000313" key="3">
    <source>
        <dbReference type="Proteomes" id="UP000193218"/>
    </source>
</evidence>
<dbReference type="InParanoid" id="A0A1Y1U705"/>
<dbReference type="GeneID" id="33554194"/>
<feature type="compositionally biased region" description="Pro residues" evidence="1">
    <location>
        <begin position="9"/>
        <end position="21"/>
    </location>
</feature>
<feature type="region of interest" description="Disordered" evidence="1">
    <location>
        <begin position="1"/>
        <end position="55"/>
    </location>
</feature>
<dbReference type="AlphaFoldDB" id="A0A1Y1U705"/>
<dbReference type="RefSeq" id="XP_021867642.1">
    <property type="nucleotide sequence ID" value="XM_022012386.1"/>
</dbReference>
<keyword evidence="3" id="KW-1185">Reference proteome</keyword>
<proteinExistence type="predicted"/>
<evidence type="ECO:0000256" key="1">
    <source>
        <dbReference type="SAM" id="MobiDB-lite"/>
    </source>
</evidence>
<sequence>MVTWSPQKPHTPPSDSAPPPATQDSELGSGRRRDCTTSPPRKRTRVSDEPENRALNESAAAAVESLQSILTVTGNEEPALLGRRLALALRPQQASFHIRIPLDALGNADAPHILDDLPSPSHTLLSFRTVIHVCPDGVLDVSGFGSHLTNSEVLKTFPDGLAPIQNLSSKTYDISQRRRVTRHSVTPRPAVSLPAIISNDTRHEGISTSNELDDPGFGDILTHQSALALLRTGVKDHTIAATWSFVRPILVGDALFHLRPTLQIHPDGILPLPDPDNIQRRHAQAMARSIPSLSLLPIPCPKIDVLSIASRPHDIYTSDTVAAILSGLALCFMATHPNQSISCGLSMKPISVIDAGVEIRQDWETSVVFLMNRPCGEEVNQQIRVESLDRLFGVILLDGSWVAVSLVKDDEDVVIFTQKPSQPHPDHSTASVVDMLRDGALGELVKRFFPSVSPRYRFKPQFSTMTPATSGPVALQIIRLLLQQGAIGSMALTFGGHSEHELEKRWRLRQAEWAVQRLEAEQQLRGVLQLLARNPRTDT</sequence>
<reference evidence="2 3" key="1">
    <citation type="submission" date="2017-03" db="EMBL/GenBank/DDBJ databases">
        <title>Widespread Adenine N6-methylation of Active Genes in Fungi.</title>
        <authorList>
            <consortium name="DOE Joint Genome Institute"/>
            <person name="Mondo S.J."/>
            <person name="Dannebaum R.O."/>
            <person name="Kuo R.C."/>
            <person name="Louie K.B."/>
            <person name="Bewick A.J."/>
            <person name="Labutti K."/>
            <person name="Haridas S."/>
            <person name="Kuo A."/>
            <person name="Salamov A."/>
            <person name="Ahrendt S.R."/>
            <person name="Lau R."/>
            <person name="Bowen B.P."/>
            <person name="Lipzen A."/>
            <person name="Sullivan W."/>
            <person name="Andreopoulos W.B."/>
            <person name="Clum A."/>
            <person name="Lindquist E."/>
            <person name="Daum C."/>
            <person name="Northen T.R."/>
            <person name="Ramamoorthy G."/>
            <person name="Schmitz R.J."/>
            <person name="Gryganskyi A."/>
            <person name="Culley D."/>
            <person name="Magnuson J."/>
            <person name="James T.Y."/>
            <person name="O'Malley M.A."/>
            <person name="Stajich J.E."/>
            <person name="Spatafora J.W."/>
            <person name="Visel A."/>
            <person name="Grigoriev I.V."/>
        </authorList>
    </citation>
    <scope>NUCLEOTIDE SEQUENCE [LARGE SCALE GENOMIC DNA]</scope>
    <source>
        <strain evidence="2 3">NRRL Y-17943</strain>
    </source>
</reference>
<name>A0A1Y1U705_9TREE</name>
<evidence type="ECO:0000313" key="2">
    <source>
        <dbReference type="EMBL" id="ORX33287.1"/>
    </source>
</evidence>
<protein>
    <submittedName>
        <fullName evidence="2">Uncharacterized protein</fullName>
    </submittedName>
</protein>
<accession>A0A1Y1U705</accession>
<dbReference type="EMBL" id="NBSH01000028">
    <property type="protein sequence ID" value="ORX33287.1"/>
    <property type="molecule type" value="Genomic_DNA"/>
</dbReference>
<feature type="compositionally biased region" description="Basic and acidic residues" evidence="1">
    <location>
        <begin position="45"/>
        <end position="54"/>
    </location>
</feature>
<organism evidence="2 3">
    <name type="scientific">Kockovaella imperatae</name>
    <dbReference type="NCBI Taxonomy" id="4999"/>
    <lineage>
        <taxon>Eukaryota</taxon>
        <taxon>Fungi</taxon>
        <taxon>Dikarya</taxon>
        <taxon>Basidiomycota</taxon>
        <taxon>Agaricomycotina</taxon>
        <taxon>Tremellomycetes</taxon>
        <taxon>Tremellales</taxon>
        <taxon>Cuniculitremaceae</taxon>
        <taxon>Kockovaella</taxon>
    </lineage>
</organism>
<gene>
    <name evidence="2" type="ORF">BD324DRAFT_288649</name>
</gene>